<proteinExistence type="predicted"/>
<keyword evidence="2" id="KW-1185">Reference proteome</keyword>
<dbReference type="AlphaFoldDB" id="A0AAD7E1E6"/>
<name>A0AAD7E1E6_9AGAR</name>
<accession>A0AAD7E1E6</accession>
<protein>
    <submittedName>
        <fullName evidence="1">Uncharacterized protein</fullName>
    </submittedName>
</protein>
<gene>
    <name evidence="1" type="ORF">B0H16DRAFT_1638984</name>
</gene>
<sequence>MILPWGMWKERGWAMRLCVLDVLRVDVVFAAPWAFNLHQPESAGAATSPHPIVIHGRMDGWMVFSQRVTRCRAARRVGDCDAAPASGGDVFSFSGGENDLSVYRLFIVFFLAQQRNSLASSPLSPPSSSLSSLSLCIAPNMLTSFRKILPPQ</sequence>
<comment type="caution">
    <text evidence="1">The sequence shown here is derived from an EMBL/GenBank/DDBJ whole genome shotgun (WGS) entry which is preliminary data.</text>
</comment>
<organism evidence="1 2">
    <name type="scientific">Mycena metata</name>
    <dbReference type="NCBI Taxonomy" id="1033252"/>
    <lineage>
        <taxon>Eukaryota</taxon>
        <taxon>Fungi</taxon>
        <taxon>Dikarya</taxon>
        <taxon>Basidiomycota</taxon>
        <taxon>Agaricomycotina</taxon>
        <taxon>Agaricomycetes</taxon>
        <taxon>Agaricomycetidae</taxon>
        <taxon>Agaricales</taxon>
        <taxon>Marasmiineae</taxon>
        <taxon>Mycenaceae</taxon>
        <taxon>Mycena</taxon>
    </lineage>
</organism>
<evidence type="ECO:0000313" key="1">
    <source>
        <dbReference type="EMBL" id="KAJ7702929.1"/>
    </source>
</evidence>
<dbReference type="Proteomes" id="UP001215598">
    <property type="component" value="Unassembled WGS sequence"/>
</dbReference>
<dbReference type="EMBL" id="JARKIB010000505">
    <property type="protein sequence ID" value="KAJ7702929.1"/>
    <property type="molecule type" value="Genomic_DNA"/>
</dbReference>
<evidence type="ECO:0000313" key="2">
    <source>
        <dbReference type="Proteomes" id="UP001215598"/>
    </source>
</evidence>
<reference evidence="1" key="1">
    <citation type="submission" date="2023-03" db="EMBL/GenBank/DDBJ databases">
        <title>Massive genome expansion in bonnet fungi (Mycena s.s.) driven by repeated elements and novel gene families across ecological guilds.</title>
        <authorList>
            <consortium name="Lawrence Berkeley National Laboratory"/>
            <person name="Harder C.B."/>
            <person name="Miyauchi S."/>
            <person name="Viragh M."/>
            <person name="Kuo A."/>
            <person name="Thoen E."/>
            <person name="Andreopoulos B."/>
            <person name="Lu D."/>
            <person name="Skrede I."/>
            <person name="Drula E."/>
            <person name="Henrissat B."/>
            <person name="Morin E."/>
            <person name="Kohler A."/>
            <person name="Barry K."/>
            <person name="LaButti K."/>
            <person name="Morin E."/>
            <person name="Salamov A."/>
            <person name="Lipzen A."/>
            <person name="Mereny Z."/>
            <person name="Hegedus B."/>
            <person name="Baldrian P."/>
            <person name="Stursova M."/>
            <person name="Weitz H."/>
            <person name="Taylor A."/>
            <person name="Grigoriev I.V."/>
            <person name="Nagy L.G."/>
            <person name="Martin F."/>
            <person name="Kauserud H."/>
        </authorList>
    </citation>
    <scope>NUCLEOTIDE SEQUENCE</scope>
    <source>
        <strain evidence="1">CBHHK182m</strain>
    </source>
</reference>